<sequence>MVTGPDTESMDEERFTEIAGTVNVFARFRPNDKLRLVAALQRRGEVV</sequence>
<dbReference type="AlphaFoldDB" id="T1BVR8"/>
<feature type="non-terminal residue" evidence="1">
    <location>
        <position position="47"/>
    </location>
</feature>
<accession>T1BVR8</accession>
<comment type="caution">
    <text evidence="1">The sequence shown here is derived from an EMBL/GenBank/DDBJ whole genome shotgun (WGS) entry which is preliminary data.</text>
</comment>
<proteinExistence type="predicted"/>
<gene>
    <name evidence="1" type="ORF">B2A_04889</name>
</gene>
<evidence type="ECO:0000313" key="1">
    <source>
        <dbReference type="EMBL" id="EQD57259.1"/>
    </source>
</evidence>
<dbReference type="InterPro" id="IPR023214">
    <property type="entry name" value="HAD_sf"/>
</dbReference>
<reference evidence="1" key="1">
    <citation type="submission" date="2013-08" db="EMBL/GenBank/DDBJ databases">
        <authorList>
            <person name="Mendez C."/>
            <person name="Richter M."/>
            <person name="Ferrer M."/>
            <person name="Sanchez J."/>
        </authorList>
    </citation>
    <scope>NUCLEOTIDE SEQUENCE</scope>
</reference>
<reference evidence="1" key="2">
    <citation type="journal article" date="2014" name="ISME J.">
        <title>Microbial stratification in low pH oxic and suboxic macroscopic growths along an acid mine drainage.</title>
        <authorList>
            <person name="Mendez-Garcia C."/>
            <person name="Mesa V."/>
            <person name="Sprenger R.R."/>
            <person name="Richter M."/>
            <person name="Diez M.S."/>
            <person name="Solano J."/>
            <person name="Bargiela R."/>
            <person name="Golyshina O.V."/>
            <person name="Manteca A."/>
            <person name="Ramos J.L."/>
            <person name="Gallego J.R."/>
            <person name="Llorente I."/>
            <person name="Martins Dos Santos V.A."/>
            <person name="Jensen O.N."/>
            <person name="Pelaez A.I."/>
            <person name="Sanchez J."/>
            <person name="Ferrer M."/>
        </authorList>
    </citation>
    <scope>NUCLEOTIDE SEQUENCE</scope>
</reference>
<dbReference type="Gene3D" id="3.40.50.1000">
    <property type="entry name" value="HAD superfamily/HAD-like"/>
    <property type="match status" value="1"/>
</dbReference>
<dbReference type="EMBL" id="AUZZ01003332">
    <property type="protein sequence ID" value="EQD57259.1"/>
    <property type="molecule type" value="Genomic_DNA"/>
</dbReference>
<protein>
    <submittedName>
        <fullName evidence="1">Uncharacterized protein</fullName>
    </submittedName>
</protein>
<organism evidence="1">
    <name type="scientific">mine drainage metagenome</name>
    <dbReference type="NCBI Taxonomy" id="410659"/>
    <lineage>
        <taxon>unclassified sequences</taxon>
        <taxon>metagenomes</taxon>
        <taxon>ecological metagenomes</taxon>
    </lineage>
</organism>
<name>T1BVR8_9ZZZZ</name>